<protein>
    <submittedName>
        <fullName evidence="1">Uncharacterized protein</fullName>
    </submittedName>
</protein>
<gene>
    <name evidence="1" type="ORF">EZS28_054927</name>
</gene>
<accession>A0A5J4QC12</accession>
<name>A0A5J4QC12_9EUKA</name>
<organism evidence="1 2">
    <name type="scientific">Streblomastix strix</name>
    <dbReference type="NCBI Taxonomy" id="222440"/>
    <lineage>
        <taxon>Eukaryota</taxon>
        <taxon>Metamonada</taxon>
        <taxon>Preaxostyla</taxon>
        <taxon>Oxymonadida</taxon>
        <taxon>Streblomastigidae</taxon>
        <taxon>Streblomastix</taxon>
    </lineage>
</organism>
<evidence type="ECO:0000313" key="2">
    <source>
        <dbReference type="Proteomes" id="UP000324800"/>
    </source>
</evidence>
<comment type="caution">
    <text evidence="1">The sequence shown here is derived from an EMBL/GenBank/DDBJ whole genome shotgun (WGS) entry which is preliminary data.</text>
</comment>
<feature type="non-terminal residue" evidence="1">
    <location>
        <position position="108"/>
    </location>
</feature>
<dbReference type="AlphaFoldDB" id="A0A5J4QC12"/>
<reference evidence="1 2" key="1">
    <citation type="submission" date="2019-03" db="EMBL/GenBank/DDBJ databases">
        <title>Single cell metagenomics reveals metabolic interactions within the superorganism composed of flagellate Streblomastix strix and complex community of Bacteroidetes bacteria on its surface.</title>
        <authorList>
            <person name="Treitli S.C."/>
            <person name="Kolisko M."/>
            <person name="Husnik F."/>
            <person name="Keeling P."/>
            <person name="Hampl V."/>
        </authorList>
    </citation>
    <scope>NUCLEOTIDE SEQUENCE [LARGE SCALE GENOMIC DNA]</scope>
    <source>
        <strain evidence="1">ST1C</strain>
    </source>
</reference>
<feature type="non-terminal residue" evidence="1">
    <location>
        <position position="1"/>
    </location>
</feature>
<sequence length="108" mass="11881">AEAEHAEVIRLTAEITKLNQSQLQVPPSLNPNMLVGIIPDQQFAYQEGIKIVHTDKQGRSTVAFNPIITSGIVRFGGYFQNHPDVNFRFGIVDSSAVFGSNEQPDKGE</sequence>
<evidence type="ECO:0000313" key="1">
    <source>
        <dbReference type="EMBL" id="KAA6318568.1"/>
    </source>
</evidence>
<dbReference type="Proteomes" id="UP000324800">
    <property type="component" value="Unassembled WGS sequence"/>
</dbReference>
<dbReference type="EMBL" id="SNRW01046192">
    <property type="protein sequence ID" value="KAA6318568.1"/>
    <property type="molecule type" value="Genomic_DNA"/>
</dbReference>
<proteinExistence type="predicted"/>